<dbReference type="Proteomes" id="UP000678228">
    <property type="component" value="Unassembled WGS sequence"/>
</dbReference>
<dbReference type="PANTHER" id="PTHR34299:SF1">
    <property type="entry name" value="DIACYLGLYCEROL KINASE"/>
    <property type="match status" value="1"/>
</dbReference>
<keyword evidence="9 17" id="KW-0067">ATP-binding</keyword>
<sequence length="130" mass="14605">MGLHDRNKRGFKRLLKSFYYATQGLGHVFKHEQNMNIHVVVAALIIISAYLLDLPLTHWLILLIVIAGIFALEIMNTAVERTVDLVTKDYHPMAKLAKDIAAAAVFVYCVFAVVIGLIIFIPPLLHLLNL</sequence>
<evidence type="ECO:0000256" key="10">
    <source>
        <dbReference type="ARBA" id="ARBA00022989"/>
    </source>
</evidence>
<evidence type="ECO:0000256" key="3">
    <source>
        <dbReference type="ARBA" id="ARBA00022475"/>
    </source>
</evidence>
<evidence type="ECO:0000256" key="15">
    <source>
        <dbReference type="PIRSR" id="PIRSR600829-1"/>
    </source>
</evidence>
<feature type="binding site" evidence="17">
    <location>
        <position position="80"/>
    </location>
    <ligand>
        <name>ATP</name>
        <dbReference type="ChEBI" id="CHEBI:30616"/>
    </ligand>
</feature>
<accession>A0A940WZW9</accession>
<dbReference type="GO" id="GO:0008654">
    <property type="term" value="P:phospholipid biosynthetic process"/>
    <property type="evidence" value="ECO:0007669"/>
    <property type="project" value="UniProtKB-KW"/>
</dbReference>
<dbReference type="InterPro" id="IPR000829">
    <property type="entry name" value="DAGK"/>
</dbReference>
<evidence type="ECO:0000256" key="18">
    <source>
        <dbReference type="PIRSR" id="PIRSR600829-4"/>
    </source>
</evidence>
<dbReference type="GO" id="GO:0046872">
    <property type="term" value="F:metal ion binding"/>
    <property type="evidence" value="ECO:0007669"/>
    <property type="project" value="UniProtKB-KW"/>
</dbReference>
<reference evidence="20" key="1">
    <citation type="submission" date="2021-03" db="EMBL/GenBank/DDBJ databases">
        <title>Bacillus suaedae sp. nov., isolated from Suaeda aralocaspica.</title>
        <authorList>
            <person name="Lei R.F.R."/>
        </authorList>
    </citation>
    <scope>NUCLEOTIDE SEQUENCE</scope>
    <source>
        <strain evidence="20">YZJH907-2</strain>
    </source>
</reference>
<keyword evidence="11" id="KW-0443">Lipid metabolism</keyword>
<keyword evidence="5" id="KW-0808">Transferase</keyword>
<evidence type="ECO:0000256" key="17">
    <source>
        <dbReference type="PIRSR" id="PIRSR600829-3"/>
    </source>
</evidence>
<keyword evidence="18" id="KW-0460">Magnesium</keyword>
<evidence type="ECO:0000256" key="1">
    <source>
        <dbReference type="ARBA" id="ARBA00004651"/>
    </source>
</evidence>
<proteinExistence type="inferred from homology"/>
<evidence type="ECO:0000256" key="5">
    <source>
        <dbReference type="ARBA" id="ARBA00022679"/>
    </source>
</evidence>
<dbReference type="PROSITE" id="PS01069">
    <property type="entry name" value="DAGK_PROKAR"/>
    <property type="match status" value="1"/>
</dbReference>
<evidence type="ECO:0000256" key="12">
    <source>
        <dbReference type="ARBA" id="ARBA00023136"/>
    </source>
</evidence>
<feature type="binding site" evidence="17">
    <location>
        <begin position="98"/>
        <end position="99"/>
    </location>
    <ligand>
        <name>ATP</name>
        <dbReference type="ChEBI" id="CHEBI:30616"/>
    </ligand>
</feature>
<evidence type="ECO:0000256" key="16">
    <source>
        <dbReference type="PIRSR" id="PIRSR600829-2"/>
    </source>
</evidence>
<feature type="binding site" evidence="17">
    <location>
        <position position="20"/>
    </location>
    <ligand>
        <name>ATP</name>
        <dbReference type="ChEBI" id="CHEBI:30616"/>
    </ligand>
</feature>
<evidence type="ECO:0000256" key="6">
    <source>
        <dbReference type="ARBA" id="ARBA00022692"/>
    </source>
</evidence>
<keyword evidence="3" id="KW-1003">Cell membrane</keyword>
<gene>
    <name evidence="20" type="ORF">J7W16_09125</name>
</gene>
<comment type="cofactor">
    <cofactor evidence="18">
        <name>Mg(2+)</name>
        <dbReference type="ChEBI" id="CHEBI:18420"/>
    </cofactor>
    <text evidence="18">Mn(2+), Zn(2+), Cd(2+) and Co(2+) support activity to lesser extents.</text>
</comment>
<dbReference type="PANTHER" id="PTHR34299">
    <property type="entry name" value="DIACYLGLYCEROL KINASE"/>
    <property type="match status" value="1"/>
</dbReference>
<dbReference type="InterPro" id="IPR033717">
    <property type="entry name" value="UDPK"/>
</dbReference>
<dbReference type="InterPro" id="IPR036945">
    <property type="entry name" value="DAGK_sf"/>
</dbReference>
<protein>
    <submittedName>
        <fullName evidence="20">Diacylglycerol kinase family protein</fullName>
    </submittedName>
</protein>
<keyword evidence="14" id="KW-1208">Phospholipid metabolism</keyword>
<comment type="similarity">
    <text evidence="2">Belongs to the bacterial diacylglycerol kinase family.</text>
</comment>
<feature type="transmembrane region" description="Helical" evidence="19">
    <location>
        <begin position="100"/>
        <end position="121"/>
    </location>
</feature>
<dbReference type="RefSeq" id="WP_210596983.1">
    <property type="nucleotide sequence ID" value="NZ_JAGKSQ010000003.1"/>
</dbReference>
<comment type="subcellular location">
    <subcellularLocation>
        <location evidence="1">Cell membrane</location>
        <topology evidence="1">Multi-pass membrane protein</topology>
    </subcellularLocation>
</comment>
<organism evidence="20 21">
    <name type="scientific">Halalkalibacter suaedae</name>
    <dbReference type="NCBI Taxonomy" id="2822140"/>
    <lineage>
        <taxon>Bacteria</taxon>
        <taxon>Bacillati</taxon>
        <taxon>Bacillota</taxon>
        <taxon>Bacilli</taxon>
        <taxon>Bacillales</taxon>
        <taxon>Bacillaceae</taxon>
        <taxon>Halalkalibacter</taxon>
    </lineage>
</organism>
<evidence type="ECO:0000256" key="2">
    <source>
        <dbReference type="ARBA" id="ARBA00005967"/>
    </source>
</evidence>
<evidence type="ECO:0000256" key="4">
    <source>
        <dbReference type="ARBA" id="ARBA00022516"/>
    </source>
</evidence>
<keyword evidence="8 20" id="KW-0418">Kinase</keyword>
<evidence type="ECO:0000313" key="20">
    <source>
        <dbReference type="EMBL" id="MBP3951294.1"/>
    </source>
</evidence>
<feature type="binding site" evidence="17">
    <location>
        <position position="13"/>
    </location>
    <ligand>
        <name>ATP</name>
        <dbReference type="ChEBI" id="CHEBI:30616"/>
    </ligand>
</feature>
<dbReference type="Gene3D" id="1.10.287.3610">
    <property type="match status" value="1"/>
</dbReference>
<evidence type="ECO:0000256" key="14">
    <source>
        <dbReference type="ARBA" id="ARBA00023264"/>
    </source>
</evidence>
<evidence type="ECO:0000256" key="11">
    <source>
        <dbReference type="ARBA" id="ARBA00023098"/>
    </source>
</evidence>
<feature type="transmembrane region" description="Helical" evidence="19">
    <location>
        <begin position="58"/>
        <end position="79"/>
    </location>
</feature>
<dbReference type="AlphaFoldDB" id="A0A940WZW9"/>
<dbReference type="CDD" id="cd14265">
    <property type="entry name" value="UDPK_IM_like"/>
    <property type="match status" value="1"/>
</dbReference>
<feature type="active site" description="Proton acceptor" evidence="15">
    <location>
        <position position="73"/>
    </location>
</feature>
<evidence type="ECO:0000313" key="21">
    <source>
        <dbReference type="Proteomes" id="UP000678228"/>
    </source>
</evidence>
<keyword evidence="18" id="KW-0479">Metal-binding</keyword>
<keyword evidence="21" id="KW-1185">Reference proteome</keyword>
<feature type="binding site" evidence="18">
    <location>
        <position position="32"/>
    </location>
    <ligand>
        <name>a divalent metal cation</name>
        <dbReference type="ChEBI" id="CHEBI:60240"/>
    </ligand>
</feature>
<dbReference type="EMBL" id="JAGKSQ010000003">
    <property type="protein sequence ID" value="MBP3951294.1"/>
    <property type="molecule type" value="Genomic_DNA"/>
</dbReference>
<feature type="transmembrane region" description="Helical" evidence="19">
    <location>
        <begin position="35"/>
        <end position="52"/>
    </location>
</feature>
<feature type="binding site" evidence="17">
    <location>
        <position position="32"/>
    </location>
    <ligand>
        <name>ATP</name>
        <dbReference type="ChEBI" id="CHEBI:30616"/>
    </ligand>
</feature>
<dbReference type="GO" id="GO:0005886">
    <property type="term" value="C:plasma membrane"/>
    <property type="evidence" value="ECO:0007669"/>
    <property type="project" value="UniProtKB-SubCell"/>
</dbReference>
<dbReference type="GO" id="GO:0016301">
    <property type="term" value="F:kinase activity"/>
    <property type="evidence" value="ECO:0007669"/>
    <property type="project" value="UniProtKB-KW"/>
</dbReference>
<dbReference type="Pfam" id="PF01219">
    <property type="entry name" value="DAGK_prokar"/>
    <property type="match status" value="1"/>
</dbReference>
<keyword evidence="7 17" id="KW-0547">Nucleotide-binding</keyword>
<feature type="binding site" evidence="16">
    <location>
        <position position="13"/>
    </location>
    <ligand>
        <name>substrate</name>
    </ligand>
</feature>
<keyword evidence="12 19" id="KW-0472">Membrane</keyword>
<evidence type="ECO:0000256" key="13">
    <source>
        <dbReference type="ARBA" id="ARBA00023209"/>
    </source>
</evidence>
<comment type="caution">
    <text evidence="20">The sequence shown here is derived from an EMBL/GenBank/DDBJ whole genome shotgun (WGS) entry which is preliminary data.</text>
</comment>
<dbReference type="GO" id="GO:0005524">
    <property type="term" value="F:ATP binding"/>
    <property type="evidence" value="ECO:0007669"/>
    <property type="project" value="UniProtKB-KW"/>
</dbReference>
<keyword evidence="6 19" id="KW-0812">Transmembrane</keyword>
<evidence type="ECO:0000256" key="8">
    <source>
        <dbReference type="ARBA" id="ARBA00022777"/>
    </source>
</evidence>
<feature type="binding site" evidence="16">
    <location>
        <position position="73"/>
    </location>
    <ligand>
        <name>substrate</name>
    </ligand>
</feature>
<keyword evidence="13" id="KW-0594">Phospholipid biosynthesis</keyword>
<evidence type="ECO:0000256" key="9">
    <source>
        <dbReference type="ARBA" id="ARBA00022840"/>
    </source>
</evidence>
<keyword evidence="10 19" id="KW-1133">Transmembrane helix</keyword>
<keyword evidence="4" id="KW-0444">Lipid biosynthesis</keyword>
<evidence type="ECO:0000256" key="19">
    <source>
        <dbReference type="SAM" id="Phobius"/>
    </source>
</evidence>
<feature type="binding site" evidence="18">
    <location>
        <position position="80"/>
    </location>
    <ligand>
        <name>a divalent metal cation</name>
        <dbReference type="ChEBI" id="CHEBI:60240"/>
    </ligand>
</feature>
<evidence type="ECO:0000256" key="7">
    <source>
        <dbReference type="ARBA" id="ARBA00022741"/>
    </source>
</evidence>
<name>A0A940WZW9_9BACI</name>